<accession>A0AC59ZX84</accession>
<name>A0AC59ZX84_RANTA</name>
<organism evidence="1 2">
    <name type="scientific">Rangifer tarandus platyrhynchus</name>
    <name type="common">Svalbard reindeer</name>
    <dbReference type="NCBI Taxonomy" id="3082113"/>
    <lineage>
        <taxon>Eukaryota</taxon>
        <taxon>Metazoa</taxon>
        <taxon>Chordata</taxon>
        <taxon>Craniata</taxon>
        <taxon>Vertebrata</taxon>
        <taxon>Euteleostomi</taxon>
        <taxon>Mammalia</taxon>
        <taxon>Eutheria</taxon>
        <taxon>Laurasiatheria</taxon>
        <taxon>Artiodactyla</taxon>
        <taxon>Ruminantia</taxon>
        <taxon>Pecora</taxon>
        <taxon>Cervidae</taxon>
        <taxon>Odocoileinae</taxon>
        <taxon>Rangifer</taxon>
    </lineage>
</organism>
<protein>
    <submittedName>
        <fullName evidence="1">Uncharacterized protein</fullName>
    </submittedName>
</protein>
<proteinExistence type="predicted"/>
<dbReference type="EMBL" id="OX596088">
    <property type="protein sequence ID" value="CAN0513087.1"/>
    <property type="molecule type" value="Genomic_DNA"/>
</dbReference>
<reference evidence="1" key="2">
    <citation type="submission" date="2025-03" db="EMBL/GenBank/DDBJ databases">
        <authorList>
            <consortium name="ELIXIR-Norway"/>
            <consortium name="Elixir Norway"/>
        </authorList>
    </citation>
    <scope>NUCLEOTIDE SEQUENCE</scope>
</reference>
<reference evidence="1" key="1">
    <citation type="submission" date="2023-05" db="EMBL/GenBank/DDBJ databases">
        <authorList>
            <consortium name="ELIXIR-Norway"/>
        </authorList>
    </citation>
    <scope>NUCLEOTIDE SEQUENCE</scope>
</reference>
<dbReference type="Proteomes" id="UP001162501">
    <property type="component" value="Chromosome 4"/>
</dbReference>
<evidence type="ECO:0000313" key="1">
    <source>
        <dbReference type="EMBL" id="CAN0513087.1"/>
    </source>
</evidence>
<evidence type="ECO:0000313" key="2">
    <source>
        <dbReference type="Proteomes" id="UP001162501"/>
    </source>
</evidence>
<sequence length="273" mass="29515">MSPGSVSSHLAPSEPTPNKAACSPHRAAPFRGCQALGAPVLIATPIAFLFHTDSDFGHEISLGQQDSSKESKQRLDKGPDTGDFPSWIFALRSSCCKEVWGENDQAKTKRLSPVSCKGEHRLQPTGQLSVIVQAKHSRGSAIFSSSLLSQVLEFPLLLQVLSTPLTLLLLSCPYRFSSTNAGSQAGLPLRWTEHAGLQRVSWRPGGPGRKRGSVGRRHVDSTVGGKAGLETVPLSLDNVHNVSALLTWLDFFLCHLVGNGLFRISLHSANRFF</sequence>
<gene>
    <name evidence="1" type="ORF">MRATA1EN22A_LOCUS23227</name>
</gene>